<dbReference type="Bgee" id="ENSOANG00000048373">
    <property type="expression patterns" value="Expressed in adult mammalian kidney and 8 other cell types or tissues"/>
</dbReference>
<dbReference type="KEGG" id="oaa:100081282"/>
<evidence type="ECO:0000256" key="4">
    <source>
        <dbReference type="ARBA" id="ARBA00022989"/>
    </source>
</evidence>
<keyword evidence="5 6" id="KW-0472">Membrane</keyword>
<reference evidence="7" key="2">
    <citation type="submission" date="2025-08" db="UniProtKB">
        <authorList>
            <consortium name="Ensembl"/>
        </authorList>
    </citation>
    <scope>IDENTIFICATION</scope>
    <source>
        <strain evidence="7">Glennie</strain>
    </source>
</reference>
<dbReference type="Proteomes" id="UP000002279">
    <property type="component" value="Chromosome X5"/>
</dbReference>
<organism evidence="7 8">
    <name type="scientific">Ornithorhynchus anatinus</name>
    <name type="common">Duckbill platypus</name>
    <dbReference type="NCBI Taxonomy" id="9258"/>
    <lineage>
        <taxon>Eukaryota</taxon>
        <taxon>Metazoa</taxon>
        <taxon>Chordata</taxon>
        <taxon>Craniata</taxon>
        <taxon>Vertebrata</taxon>
        <taxon>Euteleostomi</taxon>
        <taxon>Mammalia</taxon>
        <taxon>Monotremata</taxon>
        <taxon>Ornithorhynchidae</taxon>
        <taxon>Ornithorhynchus</taxon>
    </lineage>
</organism>
<evidence type="ECO:0000256" key="6">
    <source>
        <dbReference type="SAM" id="Phobius"/>
    </source>
</evidence>
<feature type="transmembrane region" description="Helical" evidence="6">
    <location>
        <begin position="67"/>
        <end position="87"/>
    </location>
</feature>
<evidence type="ECO:0000256" key="1">
    <source>
        <dbReference type="ARBA" id="ARBA00004141"/>
    </source>
</evidence>
<keyword evidence="4 6" id="KW-1133">Transmembrane helix</keyword>
<evidence type="ECO:0000313" key="7">
    <source>
        <dbReference type="Ensembl" id="ENSOANP00000051498.1"/>
    </source>
</evidence>
<dbReference type="AlphaFoldDB" id="A0A6I8PAN5"/>
<dbReference type="GeneID" id="100081282"/>
<gene>
    <name evidence="7" type="primary">TMEM256</name>
</gene>
<reference evidence="7 8" key="1">
    <citation type="journal article" date="2008" name="Nature">
        <title>Genome analysis of the platypus reveals unique signatures of evolution.</title>
        <authorList>
            <person name="Warren W.C."/>
            <person name="Hillier L.W."/>
            <person name="Marshall Graves J.A."/>
            <person name="Birney E."/>
            <person name="Ponting C.P."/>
            <person name="Grutzner F."/>
            <person name="Belov K."/>
            <person name="Miller W."/>
            <person name="Clarke L."/>
            <person name="Chinwalla A.T."/>
            <person name="Yang S.P."/>
            <person name="Heger A."/>
            <person name="Locke D.P."/>
            <person name="Miethke P."/>
            <person name="Waters P.D."/>
            <person name="Veyrunes F."/>
            <person name="Fulton L."/>
            <person name="Fulton B."/>
            <person name="Graves T."/>
            <person name="Wallis J."/>
            <person name="Puente X.S."/>
            <person name="Lopez-Otin C."/>
            <person name="Ordonez G.R."/>
            <person name="Eichler E.E."/>
            <person name="Chen L."/>
            <person name="Cheng Z."/>
            <person name="Deakin J.E."/>
            <person name="Alsop A."/>
            <person name="Thompson K."/>
            <person name="Kirby P."/>
            <person name="Papenfuss A.T."/>
            <person name="Wakefield M.J."/>
            <person name="Olender T."/>
            <person name="Lancet D."/>
            <person name="Huttley G.A."/>
            <person name="Smit A.F."/>
            <person name="Pask A."/>
            <person name="Temple-Smith P."/>
            <person name="Batzer M.A."/>
            <person name="Walker J.A."/>
            <person name="Konkel M.K."/>
            <person name="Harris R.S."/>
            <person name="Whittington C.M."/>
            <person name="Wong E.S."/>
            <person name="Gemmell N.J."/>
            <person name="Buschiazzo E."/>
            <person name="Vargas Jentzsch I.M."/>
            <person name="Merkel A."/>
            <person name="Schmitz J."/>
            <person name="Zemann A."/>
            <person name="Churakov G."/>
            <person name="Kriegs J.O."/>
            <person name="Brosius J."/>
            <person name="Murchison E.P."/>
            <person name="Sachidanandam R."/>
            <person name="Smith C."/>
            <person name="Hannon G.J."/>
            <person name="Tsend-Ayush E."/>
            <person name="McMillan D."/>
            <person name="Attenborough R."/>
            <person name="Rens W."/>
            <person name="Ferguson-Smith M."/>
            <person name="Lefevre C.M."/>
            <person name="Sharp J.A."/>
            <person name="Nicholas K.R."/>
            <person name="Ray D.A."/>
            <person name="Kube M."/>
            <person name="Reinhardt R."/>
            <person name="Pringle T.H."/>
            <person name="Taylor J."/>
            <person name="Jones R.C."/>
            <person name="Nixon B."/>
            <person name="Dacheux J.L."/>
            <person name="Niwa H."/>
            <person name="Sekita Y."/>
            <person name="Huang X."/>
            <person name="Stark A."/>
            <person name="Kheradpour P."/>
            <person name="Kellis M."/>
            <person name="Flicek P."/>
            <person name="Chen Y."/>
            <person name="Webber C."/>
            <person name="Hardison R."/>
            <person name="Nelson J."/>
            <person name="Hallsworth-Pepin K."/>
            <person name="Delehaunty K."/>
            <person name="Markovic C."/>
            <person name="Minx P."/>
            <person name="Feng Y."/>
            <person name="Kremitzki C."/>
            <person name="Mitreva M."/>
            <person name="Glasscock J."/>
            <person name="Wylie T."/>
            <person name="Wohldmann P."/>
            <person name="Thiru P."/>
            <person name="Nhan M.N."/>
            <person name="Pohl C.S."/>
            <person name="Smith S.M."/>
            <person name="Hou S."/>
            <person name="Nefedov M."/>
            <person name="de Jong P.J."/>
            <person name="Renfree M.B."/>
            <person name="Mardis E.R."/>
            <person name="Wilson R.K."/>
        </authorList>
    </citation>
    <scope>NUCLEOTIDE SEQUENCE [LARGE SCALE GENOMIC DNA]</scope>
    <source>
        <strain evidence="7 8">Glennie</strain>
    </source>
</reference>
<dbReference type="FunCoup" id="A0A6I8PAN5">
    <property type="interactions" value="339"/>
</dbReference>
<dbReference type="Pfam" id="PF04241">
    <property type="entry name" value="DUF423"/>
    <property type="match status" value="1"/>
</dbReference>
<comment type="subcellular location">
    <subcellularLocation>
        <location evidence="1">Membrane</location>
        <topology evidence="1">Multi-pass membrane protein</topology>
    </subcellularLocation>
</comment>
<dbReference type="PANTHER" id="PTHR43461:SF1">
    <property type="entry name" value="TRANSMEMBRANE PROTEIN 256"/>
    <property type="match status" value="1"/>
</dbReference>
<keyword evidence="3 6" id="KW-0812">Transmembrane</keyword>
<evidence type="ECO:0000256" key="2">
    <source>
        <dbReference type="ARBA" id="ARBA00006208"/>
    </source>
</evidence>
<dbReference type="Ensembl" id="ENSOANT00000065664.1">
    <property type="protein sequence ID" value="ENSOANP00000051498.1"/>
    <property type="gene ID" value="ENSOANG00000048373.1"/>
</dbReference>
<dbReference type="RefSeq" id="XP_028912049.1">
    <property type="nucleotide sequence ID" value="XM_029056216.1"/>
</dbReference>
<proteinExistence type="inferred from homology"/>
<dbReference type="GeneTree" id="ENSGT00390000000334"/>
<protein>
    <submittedName>
        <fullName evidence="7">Transmembrane protein 256</fullName>
    </submittedName>
</protein>
<dbReference type="InterPro" id="IPR006696">
    <property type="entry name" value="DUF423"/>
</dbReference>
<evidence type="ECO:0000256" key="5">
    <source>
        <dbReference type="ARBA" id="ARBA00023136"/>
    </source>
</evidence>
<evidence type="ECO:0000256" key="3">
    <source>
        <dbReference type="ARBA" id="ARBA00022692"/>
    </source>
</evidence>
<keyword evidence="8" id="KW-1185">Reference proteome</keyword>
<evidence type="ECO:0000313" key="8">
    <source>
        <dbReference type="Proteomes" id="UP000002279"/>
    </source>
</evidence>
<comment type="similarity">
    <text evidence="2">Belongs to the TMEM256 family.</text>
</comment>
<reference evidence="7" key="3">
    <citation type="submission" date="2025-09" db="UniProtKB">
        <authorList>
            <consortium name="Ensembl"/>
        </authorList>
    </citation>
    <scope>IDENTIFICATION</scope>
    <source>
        <strain evidence="7">Glennie</strain>
    </source>
</reference>
<dbReference type="CTD" id="254863"/>
<dbReference type="OMA" id="GEKWMQP"/>
<dbReference type="GO" id="GO:0016020">
    <property type="term" value="C:membrane"/>
    <property type="evidence" value="ECO:0000318"/>
    <property type="project" value="GO_Central"/>
</dbReference>
<dbReference type="PANTHER" id="PTHR43461">
    <property type="entry name" value="TRANSMEMBRANE PROTEIN 256"/>
    <property type="match status" value="1"/>
</dbReference>
<accession>A0A6I8PAN5</accession>
<dbReference type="OrthoDB" id="269173at2759"/>
<name>A0A6I8PAN5_ORNAN</name>
<sequence>MAGLALAFRRLGALSGAGALGLATYGAHGFDLRSPDEYRRELFDKANKHHFLHSLALLSVPLCRKPLLAGSLLGSGMILFCTSFYYHAISGDPCLVKMAPVGGSLLLLGWLSMAL</sequence>
<dbReference type="InParanoid" id="A0A6I8PAN5"/>